<dbReference type="Proteomes" id="UP001321542">
    <property type="component" value="Chromosome"/>
</dbReference>
<dbReference type="EMBL" id="AP018448">
    <property type="protein sequence ID" value="BBC34630.1"/>
    <property type="molecule type" value="Genomic_DNA"/>
</dbReference>
<keyword evidence="2" id="KW-1185">Reference proteome</keyword>
<accession>A0ABN5VME6</accession>
<protein>
    <submittedName>
        <fullName evidence="1">Uncharacterized protein</fullName>
    </submittedName>
</protein>
<reference evidence="1 2" key="2">
    <citation type="journal article" date="2023" name="ChemBioChem">
        <title>Acyltransferase Domain Exchange between Two Independent Type I Polyketide Synthases in the Same Producer Strain of Macrolide Antibiotics.</title>
        <authorList>
            <person name="Kudo F."/>
            <person name="Kishikawa K."/>
            <person name="Tsuboi K."/>
            <person name="Kido T."/>
            <person name="Usui T."/>
            <person name="Hashimoto J."/>
            <person name="Shin-Ya K."/>
            <person name="Miyanaga A."/>
            <person name="Eguchi T."/>
        </authorList>
    </citation>
    <scope>NUCLEOTIDE SEQUENCE [LARGE SCALE GENOMIC DNA]</scope>
    <source>
        <strain evidence="1 2">A-8890</strain>
    </source>
</reference>
<organism evidence="1 2">
    <name type="scientific">Streptomyces graminofaciens</name>
    <dbReference type="NCBI Taxonomy" id="68212"/>
    <lineage>
        <taxon>Bacteria</taxon>
        <taxon>Bacillati</taxon>
        <taxon>Actinomycetota</taxon>
        <taxon>Actinomycetes</taxon>
        <taxon>Kitasatosporales</taxon>
        <taxon>Streptomycetaceae</taxon>
        <taxon>Streptomyces</taxon>
    </lineage>
</organism>
<name>A0ABN5VME6_9ACTN</name>
<evidence type="ECO:0000313" key="1">
    <source>
        <dbReference type="EMBL" id="BBC34630.1"/>
    </source>
</evidence>
<evidence type="ECO:0000313" key="2">
    <source>
        <dbReference type="Proteomes" id="UP001321542"/>
    </source>
</evidence>
<gene>
    <name evidence="1" type="ORF">SGFS_059240</name>
</gene>
<sequence length="59" mass="6271">MAVCGACGKPGGRARAEDLAGKVWTTHGPSRARMDDAGRWGFRRPLSFDLRVTPRGTGG</sequence>
<reference evidence="1 2" key="1">
    <citation type="journal article" date="2010" name="ChemBioChem">
        <title>Cloning and characterization of the biosynthetic gene cluster of 16-membered macrolide antibiotic FD-891: involvement of a dual functional cytochrome P450 monooxygenase catalyzing epoxidation and hydroxylation.</title>
        <authorList>
            <person name="Kudo F."/>
            <person name="Motegi A."/>
            <person name="Mizoue K."/>
            <person name="Eguchi T."/>
        </authorList>
    </citation>
    <scope>NUCLEOTIDE SEQUENCE [LARGE SCALE GENOMIC DNA]</scope>
    <source>
        <strain evidence="1 2">A-8890</strain>
    </source>
</reference>
<proteinExistence type="predicted"/>